<dbReference type="PROSITE" id="PS51184">
    <property type="entry name" value="JMJC"/>
    <property type="match status" value="1"/>
</dbReference>
<dbReference type="PANTHER" id="PTHR12480">
    <property type="entry name" value="ARGININE DEMETHYLASE AND LYSYL-HYDROXYLASE JMJD"/>
    <property type="match status" value="1"/>
</dbReference>
<evidence type="ECO:0000259" key="5">
    <source>
        <dbReference type="PROSITE" id="PS51184"/>
    </source>
</evidence>
<feature type="domain" description="JmjC" evidence="5">
    <location>
        <begin position="144"/>
        <end position="308"/>
    </location>
</feature>
<dbReference type="SUPFAM" id="SSF51197">
    <property type="entry name" value="Clavaminate synthase-like"/>
    <property type="match status" value="1"/>
</dbReference>
<dbReference type="Gene3D" id="2.60.120.650">
    <property type="entry name" value="Cupin"/>
    <property type="match status" value="1"/>
</dbReference>
<comment type="catalytic activity">
    <reaction evidence="2">
        <text>L-lysyl-[protein] + 2-oxoglutarate + O2 = 4-hydroxy-L-lysyl-[protein] + succinate + CO2</text>
        <dbReference type="Rhea" id="RHEA:57156"/>
        <dbReference type="Rhea" id="RHEA-COMP:9752"/>
        <dbReference type="Rhea" id="RHEA-COMP:15084"/>
        <dbReference type="ChEBI" id="CHEBI:15379"/>
        <dbReference type="ChEBI" id="CHEBI:16526"/>
        <dbReference type="ChEBI" id="CHEBI:16810"/>
        <dbReference type="ChEBI" id="CHEBI:29969"/>
        <dbReference type="ChEBI" id="CHEBI:30031"/>
        <dbReference type="ChEBI" id="CHEBI:141495"/>
    </reaction>
</comment>
<dbReference type="GO" id="GO:0005737">
    <property type="term" value="C:cytoplasm"/>
    <property type="evidence" value="ECO:0000318"/>
    <property type="project" value="GO_Central"/>
</dbReference>
<comment type="similarity">
    <text evidence="1">Belongs to the JMJD6 family.</text>
</comment>
<keyword evidence="7" id="KW-1185">Reference proteome</keyword>
<dbReference type="InterPro" id="IPR003347">
    <property type="entry name" value="JmjC_dom"/>
</dbReference>
<dbReference type="PANTHER" id="PTHR12480:SF6">
    <property type="entry name" value="2-OXOGLUTARATE AND IRON-DEPENDENT OXYGENASE JMJD4"/>
    <property type="match status" value="1"/>
</dbReference>
<evidence type="ECO:0000256" key="4">
    <source>
        <dbReference type="SAM" id="MobiDB-lite"/>
    </source>
</evidence>
<organism evidence="6 7">
    <name type="scientific">Ornithorhynchus anatinus</name>
    <name type="common">Duckbill platypus</name>
    <dbReference type="NCBI Taxonomy" id="9258"/>
    <lineage>
        <taxon>Eukaryota</taxon>
        <taxon>Metazoa</taxon>
        <taxon>Chordata</taxon>
        <taxon>Craniata</taxon>
        <taxon>Vertebrata</taxon>
        <taxon>Euteleostomi</taxon>
        <taxon>Mammalia</taxon>
        <taxon>Monotremata</taxon>
        <taxon>Ornithorhynchidae</taxon>
        <taxon>Ornithorhynchus</taxon>
    </lineage>
</organism>
<dbReference type="InterPro" id="IPR050910">
    <property type="entry name" value="JMJD6_ArgDemeth/LysHydrox"/>
</dbReference>
<dbReference type="Proteomes" id="UP000002279">
    <property type="component" value="Unplaced"/>
</dbReference>
<reference evidence="6" key="1">
    <citation type="submission" date="2025-08" db="UniProtKB">
        <authorList>
            <consortium name="Ensembl"/>
        </authorList>
    </citation>
    <scope>IDENTIFICATION</scope>
    <source>
        <strain evidence="6">Glennie</strain>
    </source>
</reference>
<name>A0A6I8NZJ2_ORNAN</name>
<dbReference type="GeneTree" id="ENSGT00940000159380"/>
<evidence type="ECO:0000313" key="7">
    <source>
        <dbReference type="Proteomes" id="UP000002279"/>
    </source>
</evidence>
<dbReference type="GO" id="GO:0043565">
    <property type="term" value="F:sequence-specific DNA binding"/>
    <property type="evidence" value="ECO:0000318"/>
    <property type="project" value="GO_Central"/>
</dbReference>
<feature type="region of interest" description="Disordered" evidence="4">
    <location>
        <begin position="68"/>
        <end position="95"/>
    </location>
</feature>
<reference evidence="6" key="2">
    <citation type="submission" date="2025-09" db="UniProtKB">
        <authorList>
            <consortium name="Ensembl"/>
        </authorList>
    </citation>
    <scope>IDENTIFICATION</scope>
    <source>
        <strain evidence="6">Glennie</strain>
    </source>
</reference>
<dbReference type="GO" id="GO:0045905">
    <property type="term" value="P:positive regulation of translational termination"/>
    <property type="evidence" value="ECO:0000318"/>
    <property type="project" value="GO_Central"/>
</dbReference>
<feature type="compositionally biased region" description="Low complexity" evidence="4">
    <location>
        <begin position="332"/>
        <end position="351"/>
    </location>
</feature>
<dbReference type="InterPro" id="IPR041667">
    <property type="entry name" value="Cupin_8"/>
</dbReference>
<protein>
    <recommendedName>
        <fullName evidence="3">Jumonji domain-containing protein 4</fullName>
    </recommendedName>
</protein>
<proteinExistence type="inferred from homology"/>
<evidence type="ECO:0000313" key="6">
    <source>
        <dbReference type="Ensembl" id="ENSOANP00000046201.1"/>
    </source>
</evidence>
<feature type="compositionally biased region" description="Gly residues" evidence="4">
    <location>
        <begin position="71"/>
        <end position="80"/>
    </location>
</feature>
<dbReference type="FunCoup" id="A0A6I8NZJ2">
    <property type="interactions" value="3569"/>
</dbReference>
<feature type="region of interest" description="Disordered" evidence="4">
    <location>
        <begin position="283"/>
        <end position="373"/>
    </location>
</feature>
<dbReference type="Pfam" id="PF13621">
    <property type="entry name" value="Cupin_8"/>
    <property type="match status" value="1"/>
</dbReference>
<evidence type="ECO:0000256" key="1">
    <source>
        <dbReference type="ARBA" id="ARBA00038068"/>
    </source>
</evidence>
<dbReference type="Bgee" id="ENSOANG00000042376">
    <property type="expression patterns" value="Expressed in adult mammalian kidney and 7 other cell types or tissues"/>
</dbReference>
<gene>
    <name evidence="6" type="primary">JMJD4</name>
</gene>
<dbReference type="Ensembl" id="ENSOANT00000049581.1">
    <property type="protein sequence ID" value="ENSOANP00000046201.1"/>
    <property type="gene ID" value="ENSOANG00000042376.1"/>
</dbReference>
<dbReference type="InParanoid" id="A0A6I8NZJ2"/>
<feature type="compositionally biased region" description="Gly residues" evidence="4">
    <location>
        <begin position="352"/>
        <end position="361"/>
    </location>
</feature>
<evidence type="ECO:0000256" key="3">
    <source>
        <dbReference type="ARBA" id="ARBA00082904"/>
    </source>
</evidence>
<dbReference type="GO" id="GO:0005634">
    <property type="term" value="C:nucleus"/>
    <property type="evidence" value="ECO:0000318"/>
    <property type="project" value="GO_Central"/>
</dbReference>
<feature type="compositionally biased region" description="Low complexity" evidence="4">
    <location>
        <begin position="84"/>
        <end position="95"/>
    </location>
</feature>
<accession>A0A6I8NZJ2</accession>
<evidence type="ECO:0000256" key="2">
    <source>
        <dbReference type="ARBA" id="ARBA00047762"/>
    </source>
</evidence>
<sequence>MGGRRTRGAVDFIAEAGTFGYWDFFRGYLLPNLPCLFSADFTEGWGSRRRWVTADGRPDFDYLLRRFGGSPPRGGGGGGRRGSRVPIPRSGDGPAVAGDAVVPVADCDAREFDANPKERMPLRDYLAYWTEHIRRGYASPRGCLYLKDWHMTRSFPRHEAYTTPVHFSSDWLNEYCDARGADDYRFVYMGPRGSWTPFHADVFRSFSWSANVCGRKRWLLFPPGREDLLRDGHGRLPFDATAAAPAPPPLEVIQEAGEVVFVPSGWHHQVYNLVGAVRPGGGGGGAGAGGARLEPGPSAGRHHLHQPQLGQRRQRGRRVELPAGPAGGRPARGGPVAGRHGRLASPLPGAADGAGGRGAGTGARRPRPSPSRS</sequence>
<dbReference type="GO" id="GO:0016706">
    <property type="term" value="F:2-oxoglutarate-dependent dioxygenase activity"/>
    <property type="evidence" value="ECO:0000318"/>
    <property type="project" value="GO_Central"/>
</dbReference>
<dbReference type="SMART" id="SM00558">
    <property type="entry name" value="JmjC"/>
    <property type="match status" value="1"/>
</dbReference>
<dbReference type="AlphaFoldDB" id="A0A6I8NZJ2"/>